<feature type="compositionally biased region" description="Polar residues" evidence="1">
    <location>
        <begin position="210"/>
        <end position="224"/>
    </location>
</feature>
<comment type="caution">
    <text evidence="2">The sequence shown here is derived from an EMBL/GenBank/DDBJ whole genome shotgun (WGS) entry which is preliminary data.</text>
</comment>
<evidence type="ECO:0000313" key="2">
    <source>
        <dbReference type="EMBL" id="TVU45711.1"/>
    </source>
</evidence>
<evidence type="ECO:0000313" key="3">
    <source>
        <dbReference type="Proteomes" id="UP000324897"/>
    </source>
</evidence>
<gene>
    <name evidence="2" type="ORF">EJB05_05207</name>
</gene>
<protein>
    <submittedName>
        <fullName evidence="2">Uncharacterized protein</fullName>
    </submittedName>
</protein>
<feature type="region of interest" description="Disordered" evidence="1">
    <location>
        <begin position="158"/>
        <end position="246"/>
    </location>
</feature>
<feature type="compositionally biased region" description="Basic and acidic residues" evidence="1">
    <location>
        <begin position="172"/>
        <end position="181"/>
    </location>
</feature>
<accession>A0A5J9WCI9</accession>
<feature type="region of interest" description="Disordered" evidence="1">
    <location>
        <begin position="109"/>
        <end position="144"/>
    </location>
</feature>
<dbReference type="EMBL" id="RWGY01000004">
    <property type="protein sequence ID" value="TVU45711.1"/>
    <property type="molecule type" value="Genomic_DNA"/>
</dbReference>
<organism evidence="2 3">
    <name type="scientific">Eragrostis curvula</name>
    <name type="common">weeping love grass</name>
    <dbReference type="NCBI Taxonomy" id="38414"/>
    <lineage>
        <taxon>Eukaryota</taxon>
        <taxon>Viridiplantae</taxon>
        <taxon>Streptophyta</taxon>
        <taxon>Embryophyta</taxon>
        <taxon>Tracheophyta</taxon>
        <taxon>Spermatophyta</taxon>
        <taxon>Magnoliopsida</taxon>
        <taxon>Liliopsida</taxon>
        <taxon>Poales</taxon>
        <taxon>Poaceae</taxon>
        <taxon>PACMAD clade</taxon>
        <taxon>Chloridoideae</taxon>
        <taxon>Eragrostideae</taxon>
        <taxon>Eragrostidinae</taxon>
        <taxon>Eragrostis</taxon>
    </lineage>
</organism>
<evidence type="ECO:0000256" key="1">
    <source>
        <dbReference type="SAM" id="MobiDB-lite"/>
    </source>
</evidence>
<keyword evidence="3" id="KW-1185">Reference proteome</keyword>
<proteinExistence type="predicted"/>
<name>A0A5J9WCI9_9POAL</name>
<reference evidence="2 3" key="1">
    <citation type="journal article" date="2019" name="Sci. Rep.">
        <title>A high-quality genome of Eragrostis curvula grass provides insights into Poaceae evolution and supports new strategies to enhance forage quality.</title>
        <authorList>
            <person name="Carballo J."/>
            <person name="Santos B.A.C.M."/>
            <person name="Zappacosta D."/>
            <person name="Garbus I."/>
            <person name="Selva J.P."/>
            <person name="Gallo C.A."/>
            <person name="Diaz A."/>
            <person name="Albertini E."/>
            <person name="Caccamo M."/>
            <person name="Echenique V."/>
        </authorList>
    </citation>
    <scope>NUCLEOTIDE SEQUENCE [LARGE SCALE GENOMIC DNA]</scope>
    <source>
        <strain evidence="3">cv. Victoria</strain>
        <tissue evidence="2">Leaf</tissue>
    </source>
</reference>
<dbReference type="Proteomes" id="UP000324897">
    <property type="component" value="Chromosome 5"/>
</dbReference>
<feature type="non-terminal residue" evidence="2">
    <location>
        <position position="1"/>
    </location>
</feature>
<dbReference type="AlphaFoldDB" id="A0A5J9WCI9"/>
<sequence>MTLSAGASSVGDELMGDWALVTGTRWRRPCVLRPRCSNSIRMDSHWRASRQGSIWRRPVEVVGCLAVAWRWRQRPPAKTNNLSCASEKKAIDGSTDARRRLWPPWASRVAAAGSRAPVQGPRQARRGGEPAGRTSRVFGVGGDRASEQELRELVNAMQARRGTASSAGAVVRSEKPPDARRGAVSTGQRNGGVAQRQSGESHTDGRVRSLNANSYPDRGTSNGNGMHKGTHRDCARSGQLHDCTKF</sequence>
<dbReference type="Gramene" id="TVU45711">
    <property type="protein sequence ID" value="TVU45711"/>
    <property type="gene ID" value="EJB05_05207"/>
</dbReference>